<dbReference type="AlphaFoldDB" id="A0A2M8EWC9"/>
<name>A0A2M8EWC9_9BACT</name>
<dbReference type="EMBL" id="PFSC01000186">
    <property type="protein sequence ID" value="PJC30172.1"/>
    <property type="molecule type" value="Genomic_DNA"/>
</dbReference>
<proteinExistence type="predicted"/>
<comment type="caution">
    <text evidence="2">The sequence shown here is derived from an EMBL/GenBank/DDBJ whole genome shotgun (WGS) entry which is preliminary data.</text>
</comment>
<dbReference type="Proteomes" id="UP000231383">
    <property type="component" value="Unassembled WGS sequence"/>
</dbReference>
<gene>
    <name evidence="2" type="ORF">CO051_07095</name>
</gene>
<dbReference type="Pfam" id="PF00535">
    <property type="entry name" value="Glycos_transf_2"/>
    <property type="match status" value="1"/>
</dbReference>
<organism evidence="2 3">
    <name type="scientific">Candidatus Roizmanbacteria bacterium CG_4_9_14_0_2_um_filter_39_13</name>
    <dbReference type="NCBI Taxonomy" id="1974839"/>
    <lineage>
        <taxon>Bacteria</taxon>
        <taxon>Candidatus Roizmaniibacteriota</taxon>
    </lineage>
</organism>
<sequence>MANKQKESLKNPLITIVIGTLNRPSIVSSLIAEIETISSKIPLELLVIDQSNRVNFQNLQKLFPKKAHFKLVHFEQTNTCKYLNYGFRHAIAPIVLYLDDDVSITEKTVKTHLKAYDDKTIYAV</sequence>
<dbReference type="SUPFAM" id="SSF53448">
    <property type="entry name" value="Nucleotide-diphospho-sugar transferases"/>
    <property type="match status" value="1"/>
</dbReference>
<dbReference type="InterPro" id="IPR001173">
    <property type="entry name" value="Glyco_trans_2-like"/>
</dbReference>
<reference evidence="3" key="1">
    <citation type="submission" date="2017-09" db="EMBL/GenBank/DDBJ databases">
        <title>Depth-based differentiation of microbial function through sediment-hosted aquifers and enrichment of novel symbionts in the deep terrestrial subsurface.</title>
        <authorList>
            <person name="Probst A.J."/>
            <person name="Ladd B."/>
            <person name="Jarett J.K."/>
            <person name="Geller-Mcgrath D.E."/>
            <person name="Sieber C.M.K."/>
            <person name="Emerson J.B."/>
            <person name="Anantharaman K."/>
            <person name="Thomas B.C."/>
            <person name="Malmstrom R."/>
            <person name="Stieglmeier M."/>
            <person name="Klingl A."/>
            <person name="Woyke T."/>
            <person name="Ryan C.M."/>
            <person name="Banfield J.F."/>
        </authorList>
    </citation>
    <scope>NUCLEOTIDE SEQUENCE [LARGE SCALE GENOMIC DNA]</scope>
</reference>
<evidence type="ECO:0000313" key="3">
    <source>
        <dbReference type="Proteomes" id="UP000231383"/>
    </source>
</evidence>
<feature type="non-terminal residue" evidence="2">
    <location>
        <position position="124"/>
    </location>
</feature>
<evidence type="ECO:0000259" key="1">
    <source>
        <dbReference type="Pfam" id="PF00535"/>
    </source>
</evidence>
<protein>
    <recommendedName>
        <fullName evidence="1">Glycosyltransferase 2-like domain-containing protein</fullName>
    </recommendedName>
</protein>
<dbReference type="InterPro" id="IPR029044">
    <property type="entry name" value="Nucleotide-diphossugar_trans"/>
</dbReference>
<dbReference type="Gene3D" id="3.90.550.10">
    <property type="entry name" value="Spore Coat Polysaccharide Biosynthesis Protein SpsA, Chain A"/>
    <property type="match status" value="1"/>
</dbReference>
<evidence type="ECO:0000313" key="2">
    <source>
        <dbReference type="EMBL" id="PJC30172.1"/>
    </source>
</evidence>
<accession>A0A2M8EWC9</accession>
<feature type="domain" description="Glycosyltransferase 2-like" evidence="1">
    <location>
        <begin position="15"/>
        <end position="118"/>
    </location>
</feature>